<name>A0ABQ4EVG0_9ACTN</name>
<reference evidence="3 4" key="1">
    <citation type="submission" date="2021-01" db="EMBL/GenBank/DDBJ databases">
        <title>Whole genome shotgun sequence of Plantactinospora mayteni NBRC 109088.</title>
        <authorList>
            <person name="Komaki H."/>
            <person name="Tamura T."/>
        </authorList>
    </citation>
    <scope>NUCLEOTIDE SEQUENCE [LARGE SCALE GENOMIC DNA]</scope>
    <source>
        <strain evidence="3 4">NBRC 109088</strain>
    </source>
</reference>
<dbReference type="InterPro" id="IPR012347">
    <property type="entry name" value="Ferritin-like"/>
</dbReference>
<protein>
    <submittedName>
        <fullName evidence="3">Lipoprotein</fullName>
    </submittedName>
</protein>
<evidence type="ECO:0000259" key="2">
    <source>
        <dbReference type="Pfam" id="PF03713"/>
    </source>
</evidence>
<evidence type="ECO:0000313" key="3">
    <source>
        <dbReference type="EMBL" id="GIG98653.1"/>
    </source>
</evidence>
<dbReference type="Proteomes" id="UP000621500">
    <property type="component" value="Unassembled WGS sequence"/>
</dbReference>
<organism evidence="3 4">
    <name type="scientific">Plantactinospora mayteni</name>
    <dbReference type="NCBI Taxonomy" id="566021"/>
    <lineage>
        <taxon>Bacteria</taxon>
        <taxon>Bacillati</taxon>
        <taxon>Actinomycetota</taxon>
        <taxon>Actinomycetes</taxon>
        <taxon>Micromonosporales</taxon>
        <taxon>Micromonosporaceae</taxon>
        <taxon>Plantactinospora</taxon>
    </lineage>
</organism>
<dbReference type="PANTHER" id="PTHR36933">
    <property type="entry name" value="SLL0788 PROTEIN"/>
    <property type="match status" value="1"/>
</dbReference>
<evidence type="ECO:0000313" key="4">
    <source>
        <dbReference type="Proteomes" id="UP000621500"/>
    </source>
</evidence>
<evidence type="ECO:0000256" key="1">
    <source>
        <dbReference type="SAM" id="MobiDB-lite"/>
    </source>
</evidence>
<dbReference type="PANTHER" id="PTHR36933:SF1">
    <property type="entry name" value="SLL0788 PROTEIN"/>
    <property type="match status" value="1"/>
</dbReference>
<feature type="region of interest" description="Disordered" evidence="1">
    <location>
        <begin position="44"/>
        <end position="72"/>
    </location>
</feature>
<dbReference type="RefSeq" id="WP_203860088.1">
    <property type="nucleotide sequence ID" value="NZ_BAAAZQ010000006.1"/>
</dbReference>
<proteinExistence type="predicted"/>
<dbReference type="Gene3D" id="1.20.1260.10">
    <property type="match status" value="1"/>
</dbReference>
<gene>
    <name evidence="3" type="ORF">Pma05_52260</name>
</gene>
<dbReference type="Pfam" id="PF03713">
    <property type="entry name" value="DUF305"/>
    <property type="match status" value="1"/>
</dbReference>
<accession>A0ABQ4EVG0</accession>
<keyword evidence="4" id="KW-1185">Reference proteome</keyword>
<keyword evidence="3" id="KW-0449">Lipoprotein</keyword>
<sequence length="227" mass="24498">MFPSRRRLLIAVPATVVALGVGLFAVLRFTGDPPAEPAAATRVVQPGAPGQAGRILSPAEQSKLPPPPAHTGSDVQFMQRMIGHHAQALEMTALVADRAESPEVSLLAGRIQTSQRDETAQMERWLTERGAEVPGPHTQHAGHAGVMPGMLTPEQMGELRQARGREFDRLFVDFMIRHHNGALTMVQQLYAAGGGLEPATDRFAREVNADQAIEIRSLQELLAKLAG</sequence>
<feature type="domain" description="DUF305" evidence="2">
    <location>
        <begin position="74"/>
        <end position="222"/>
    </location>
</feature>
<comment type="caution">
    <text evidence="3">The sequence shown here is derived from an EMBL/GenBank/DDBJ whole genome shotgun (WGS) entry which is preliminary data.</text>
</comment>
<dbReference type="InterPro" id="IPR005183">
    <property type="entry name" value="DUF305_CopM-like"/>
</dbReference>
<dbReference type="EMBL" id="BONX01000036">
    <property type="protein sequence ID" value="GIG98653.1"/>
    <property type="molecule type" value="Genomic_DNA"/>
</dbReference>